<accession>A0ABS8PNU9</accession>
<dbReference type="EMBL" id="JAJNEC010000005">
    <property type="protein sequence ID" value="MCD2422771.1"/>
    <property type="molecule type" value="Genomic_DNA"/>
</dbReference>
<evidence type="ECO:0000313" key="7">
    <source>
        <dbReference type="Proteomes" id="UP001199816"/>
    </source>
</evidence>
<dbReference type="PANTHER" id="PTHR30346">
    <property type="entry name" value="TRANSCRIPTIONAL DUAL REGULATOR HCAR-RELATED"/>
    <property type="match status" value="1"/>
</dbReference>
<evidence type="ECO:0000256" key="3">
    <source>
        <dbReference type="ARBA" id="ARBA00023125"/>
    </source>
</evidence>
<evidence type="ECO:0000259" key="5">
    <source>
        <dbReference type="PROSITE" id="PS50931"/>
    </source>
</evidence>
<protein>
    <submittedName>
        <fullName evidence="6">LysR family transcriptional regulator</fullName>
    </submittedName>
</protein>
<keyword evidence="2" id="KW-0805">Transcription regulation</keyword>
<evidence type="ECO:0000256" key="2">
    <source>
        <dbReference type="ARBA" id="ARBA00023015"/>
    </source>
</evidence>
<dbReference type="Pfam" id="PF00126">
    <property type="entry name" value="HTH_1"/>
    <property type="match status" value="1"/>
</dbReference>
<dbReference type="Proteomes" id="UP001199816">
    <property type="component" value="Unassembled WGS sequence"/>
</dbReference>
<name>A0ABS8PNU9_9BACT</name>
<dbReference type="InterPro" id="IPR005119">
    <property type="entry name" value="LysR_subst-bd"/>
</dbReference>
<dbReference type="Pfam" id="PF03466">
    <property type="entry name" value="LysR_substrate"/>
    <property type="match status" value="1"/>
</dbReference>
<keyword evidence="7" id="KW-1185">Reference proteome</keyword>
<dbReference type="PRINTS" id="PR00039">
    <property type="entry name" value="HTHLYSR"/>
</dbReference>
<dbReference type="SUPFAM" id="SSF46785">
    <property type="entry name" value="Winged helix' DNA-binding domain"/>
    <property type="match status" value="1"/>
</dbReference>
<keyword evidence="4" id="KW-0804">Transcription</keyword>
<dbReference type="InterPro" id="IPR000847">
    <property type="entry name" value="LysR_HTH_N"/>
</dbReference>
<proteinExistence type="inferred from homology"/>
<keyword evidence="3" id="KW-0238">DNA-binding</keyword>
<gene>
    <name evidence="6" type="ORF">LQ567_08365</name>
</gene>
<dbReference type="InterPro" id="IPR036388">
    <property type="entry name" value="WH-like_DNA-bd_sf"/>
</dbReference>
<dbReference type="InterPro" id="IPR036390">
    <property type="entry name" value="WH_DNA-bd_sf"/>
</dbReference>
<comment type="similarity">
    <text evidence="1">Belongs to the LysR transcriptional regulatory family.</text>
</comment>
<dbReference type="RefSeq" id="WP_231004048.1">
    <property type="nucleotide sequence ID" value="NZ_JAJNEC010000005.1"/>
</dbReference>
<comment type="caution">
    <text evidence="6">The sequence shown here is derived from an EMBL/GenBank/DDBJ whole genome shotgun (WGS) entry which is preliminary data.</text>
</comment>
<reference evidence="6 7" key="1">
    <citation type="submission" date="2021-11" db="EMBL/GenBank/DDBJ databases">
        <title>Genomic of Niabella pedocola.</title>
        <authorList>
            <person name="Wu T."/>
        </authorList>
    </citation>
    <scope>NUCLEOTIDE SEQUENCE [LARGE SCALE GENOMIC DNA]</scope>
    <source>
        <strain evidence="6 7">JCM 31011</strain>
    </source>
</reference>
<dbReference type="Gene3D" id="3.40.190.10">
    <property type="entry name" value="Periplasmic binding protein-like II"/>
    <property type="match status" value="2"/>
</dbReference>
<evidence type="ECO:0000313" key="6">
    <source>
        <dbReference type="EMBL" id="MCD2422771.1"/>
    </source>
</evidence>
<dbReference type="PROSITE" id="PS50931">
    <property type="entry name" value="HTH_LYSR"/>
    <property type="match status" value="1"/>
</dbReference>
<dbReference type="Gene3D" id="1.10.10.10">
    <property type="entry name" value="Winged helix-like DNA-binding domain superfamily/Winged helix DNA-binding domain"/>
    <property type="match status" value="1"/>
</dbReference>
<feature type="domain" description="HTH lysR-type" evidence="5">
    <location>
        <begin position="5"/>
        <end position="62"/>
    </location>
</feature>
<dbReference type="SUPFAM" id="SSF53850">
    <property type="entry name" value="Periplasmic binding protein-like II"/>
    <property type="match status" value="1"/>
</dbReference>
<evidence type="ECO:0000256" key="1">
    <source>
        <dbReference type="ARBA" id="ARBA00009437"/>
    </source>
</evidence>
<organism evidence="6 7">
    <name type="scientific">Niabella pedocola</name>
    <dbReference type="NCBI Taxonomy" id="1752077"/>
    <lineage>
        <taxon>Bacteria</taxon>
        <taxon>Pseudomonadati</taxon>
        <taxon>Bacteroidota</taxon>
        <taxon>Chitinophagia</taxon>
        <taxon>Chitinophagales</taxon>
        <taxon>Chitinophagaceae</taxon>
        <taxon>Niabella</taxon>
    </lineage>
</organism>
<sequence length="293" mass="33621">MSYQIELRHLTYFNVLAEELHFRKAAERLFISQPGLTRQIRQLETLFGASLFERGKRFVKLTDAGRFLKTETDILFSQLDYIRVQLKKIGEGKRAALRVGFIGSAAQTVIPDILYRLNRKHPDIDVSLNELPNDAQVTALLENKLDFGFVRQQQAPAGLSLQKISEEPFALVVPDKHPVHTKNFRSLRQFEKENFVLFGRDYSNDYYQLVMSIFSDCNFIPRVHYQTVNALTIFKLVEKGMGVAIVPASLKKGYDIPVRFIELNRIPQRSQLSLLWNPASRNPGIGALLELVR</sequence>
<dbReference type="PANTHER" id="PTHR30346:SF17">
    <property type="entry name" value="LYSR FAMILY TRANSCRIPTIONAL REGULATOR"/>
    <property type="match status" value="1"/>
</dbReference>
<evidence type="ECO:0000256" key="4">
    <source>
        <dbReference type="ARBA" id="ARBA00023163"/>
    </source>
</evidence>